<evidence type="ECO:0000313" key="1">
    <source>
        <dbReference type="EMBL" id="KRM91882.1"/>
    </source>
</evidence>
<dbReference type="AlphaFoldDB" id="A0A0R2CKR5"/>
<dbReference type="PANTHER" id="PTHR11695">
    <property type="entry name" value="ALCOHOL DEHYDROGENASE RELATED"/>
    <property type="match status" value="1"/>
</dbReference>
<dbReference type="EMBL" id="AYZI01000003">
    <property type="protein sequence ID" value="KRM91882.1"/>
    <property type="molecule type" value="Genomic_DNA"/>
</dbReference>
<dbReference type="InterPro" id="IPR050700">
    <property type="entry name" value="YIM1/Zinc_Alcohol_DH_Fams"/>
</dbReference>
<gene>
    <name evidence="1" type="ORF">FC87_GL000707</name>
</gene>
<protein>
    <submittedName>
        <fullName evidence="1">Alcohol dehydrogenase, zinc-containing</fullName>
    </submittedName>
</protein>
<name>A0A0R2CKR5_9LACO</name>
<accession>A0A0R2CKR5</accession>
<comment type="caution">
    <text evidence="1">The sequence shown here is derived from an EMBL/GenBank/DDBJ whole genome shotgun (WGS) entry which is preliminary data.</text>
</comment>
<sequence>MGGKSLKESFEILKPGGKLITINGIPDFKFGQQHHLGVFKSILFEIASLPLRRLAKKYQVNYCFFIMHPSGKQLETITKLIESGKVKSVIDKVYPFSKVDEAYQLLESKHATGKIVVDMEHLN</sequence>
<organism evidence="1 2">
    <name type="scientific">Fructilactobacillus florum DSM 22689 = JCM 16035</name>
    <dbReference type="NCBI Taxonomy" id="1423745"/>
    <lineage>
        <taxon>Bacteria</taxon>
        <taxon>Bacillati</taxon>
        <taxon>Bacillota</taxon>
        <taxon>Bacilli</taxon>
        <taxon>Lactobacillales</taxon>
        <taxon>Lactobacillaceae</taxon>
        <taxon>Fructilactobacillus</taxon>
    </lineage>
</organism>
<dbReference type="Proteomes" id="UP000051586">
    <property type="component" value="Unassembled WGS sequence"/>
</dbReference>
<dbReference type="Pfam" id="PF13602">
    <property type="entry name" value="ADH_zinc_N_2"/>
    <property type="match status" value="1"/>
</dbReference>
<dbReference type="PATRIC" id="fig|1423745.4.peg.748"/>
<dbReference type="STRING" id="1423745.GCA_001311215_01792"/>
<proteinExistence type="predicted"/>
<dbReference type="Gene3D" id="3.90.180.10">
    <property type="entry name" value="Medium-chain alcohol dehydrogenases, catalytic domain"/>
    <property type="match status" value="1"/>
</dbReference>
<evidence type="ECO:0000313" key="2">
    <source>
        <dbReference type="Proteomes" id="UP000051586"/>
    </source>
</evidence>
<reference evidence="1 2" key="1">
    <citation type="journal article" date="2015" name="Genome Announc.">
        <title>Expanding the biotechnology potential of lactobacilli through comparative genomics of 213 strains and associated genera.</title>
        <authorList>
            <person name="Sun Z."/>
            <person name="Harris H.M."/>
            <person name="McCann A."/>
            <person name="Guo C."/>
            <person name="Argimon S."/>
            <person name="Zhang W."/>
            <person name="Yang X."/>
            <person name="Jeffery I.B."/>
            <person name="Cooney J.C."/>
            <person name="Kagawa T.F."/>
            <person name="Liu W."/>
            <person name="Song Y."/>
            <person name="Salvetti E."/>
            <person name="Wrobel A."/>
            <person name="Rasinkangas P."/>
            <person name="Parkhill J."/>
            <person name="Rea M.C."/>
            <person name="O'Sullivan O."/>
            <person name="Ritari J."/>
            <person name="Douillard F.P."/>
            <person name="Paul Ross R."/>
            <person name="Yang R."/>
            <person name="Briner A.E."/>
            <person name="Felis G.E."/>
            <person name="de Vos W.M."/>
            <person name="Barrangou R."/>
            <person name="Klaenhammer T.R."/>
            <person name="Caufield P.W."/>
            <person name="Cui Y."/>
            <person name="Zhang H."/>
            <person name="O'Toole P.W."/>
        </authorList>
    </citation>
    <scope>NUCLEOTIDE SEQUENCE [LARGE SCALE GENOMIC DNA]</scope>
    <source>
        <strain evidence="1 2">DSM 22689</strain>
    </source>
</reference>
<dbReference type="PANTHER" id="PTHR11695:SF294">
    <property type="entry name" value="RETICULON-4-INTERACTING PROTEIN 1, MITOCHONDRIAL"/>
    <property type="match status" value="1"/>
</dbReference>
<dbReference type="Gene3D" id="3.40.50.720">
    <property type="entry name" value="NAD(P)-binding Rossmann-like Domain"/>
    <property type="match status" value="1"/>
</dbReference>